<dbReference type="PRINTS" id="PR00411">
    <property type="entry name" value="PNDRDTASEI"/>
</dbReference>
<protein>
    <submittedName>
        <fullName evidence="7">Ferredoxin reductase</fullName>
    </submittedName>
</protein>
<dbReference type="InterPro" id="IPR050446">
    <property type="entry name" value="FAD-oxidoreductase/Apoptosis"/>
</dbReference>
<dbReference type="Pfam" id="PF14759">
    <property type="entry name" value="Reductase_C"/>
    <property type="match status" value="1"/>
</dbReference>
<keyword evidence="4" id="KW-0560">Oxidoreductase</keyword>
<keyword evidence="2" id="KW-0285">Flavoprotein</keyword>
<sequence length="408" mass="43614">MTKSVVIAGAGQAAAWVARTLRSEGYVGRIVMCGAEHEPPYERPPLSKEQLVSGAPDMPYLIRHDEFAELSVEWKPATSVNEIDRTAKTVMLSNAEQISYGALVIATGGRAHLPPVPGFDLDCVHTLRTLDDARRLRASIKEGRRVLVVGGGWIGLEVAATARQAGASVVLAEMAPNLCARSESPFLSSYLHALHVANGVDLRLDTRVVRLTDSGDGGCMAEFNDGSQLKADLVVVGAGLIPNDEIAVDAGLHCDRGVLVDAAGQSSDPSIYAAGDVAVLCMPDGGKLRLESWQNAQDQGIAVGLSLLGKQVPYMPQPFFWSSQYDALIQMAGTAQAATTWVTRPGQENQQIHIGLDDADRAVYAMCINAPRDLRMLRRFIADAKPLDRQRVADAAVPMAKVALAQLG</sequence>
<evidence type="ECO:0000256" key="2">
    <source>
        <dbReference type="ARBA" id="ARBA00022630"/>
    </source>
</evidence>
<proteinExistence type="predicted"/>
<dbReference type="AlphaFoldDB" id="A0A410G803"/>
<dbReference type="RefSeq" id="WP_128353458.1">
    <property type="nucleotide sequence ID" value="NZ_CP022987.1"/>
</dbReference>
<evidence type="ECO:0000256" key="3">
    <source>
        <dbReference type="ARBA" id="ARBA00022827"/>
    </source>
</evidence>
<dbReference type="GO" id="GO:0016651">
    <property type="term" value="F:oxidoreductase activity, acting on NAD(P)H"/>
    <property type="evidence" value="ECO:0007669"/>
    <property type="project" value="TreeGrafter"/>
</dbReference>
<dbReference type="SUPFAM" id="SSF55424">
    <property type="entry name" value="FAD/NAD-linked reductases, dimerisation (C-terminal) domain"/>
    <property type="match status" value="1"/>
</dbReference>
<dbReference type="KEGG" id="pus:CKA81_00040"/>
<evidence type="ECO:0000313" key="7">
    <source>
        <dbReference type="EMBL" id="QAA92413.1"/>
    </source>
</evidence>
<dbReference type="Proteomes" id="UP000283474">
    <property type="component" value="Chromosome"/>
</dbReference>
<keyword evidence="8" id="KW-1185">Reference proteome</keyword>
<gene>
    <name evidence="7" type="ORF">CKA81_00040</name>
</gene>
<reference evidence="7 8" key="1">
    <citation type="submission" date="2017-08" db="EMBL/GenBank/DDBJ databases">
        <authorList>
            <person name="Park S.-J."/>
            <person name="Kim H."/>
        </authorList>
    </citation>
    <scope>NUCLEOTIDE SEQUENCE [LARGE SCALE GENOMIC DNA]</scope>
    <source>
        <strain evidence="8">ye3</strain>
    </source>
</reference>
<comment type="cofactor">
    <cofactor evidence="1">
        <name>FAD</name>
        <dbReference type="ChEBI" id="CHEBI:57692"/>
    </cofactor>
</comment>
<dbReference type="Pfam" id="PF07992">
    <property type="entry name" value="Pyr_redox_2"/>
    <property type="match status" value="1"/>
</dbReference>
<evidence type="ECO:0000259" key="5">
    <source>
        <dbReference type="Pfam" id="PF07992"/>
    </source>
</evidence>
<feature type="domain" description="Reductase C-terminal" evidence="6">
    <location>
        <begin position="319"/>
        <end position="402"/>
    </location>
</feature>
<evidence type="ECO:0000256" key="1">
    <source>
        <dbReference type="ARBA" id="ARBA00001974"/>
    </source>
</evidence>
<dbReference type="InterPro" id="IPR036188">
    <property type="entry name" value="FAD/NAD-bd_sf"/>
</dbReference>
<dbReference type="PANTHER" id="PTHR43557:SF2">
    <property type="entry name" value="RIESKE DOMAIN-CONTAINING PROTEIN-RELATED"/>
    <property type="match status" value="1"/>
</dbReference>
<dbReference type="EMBL" id="CP022987">
    <property type="protein sequence ID" value="QAA92413.1"/>
    <property type="molecule type" value="Genomic_DNA"/>
</dbReference>
<organism evidence="7 8">
    <name type="scientific">Pollutimonas thiosulfatoxidans</name>
    <dbReference type="NCBI Taxonomy" id="2028345"/>
    <lineage>
        <taxon>Bacteria</taxon>
        <taxon>Pseudomonadati</taxon>
        <taxon>Pseudomonadota</taxon>
        <taxon>Betaproteobacteria</taxon>
        <taxon>Burkholderiales</taxon>
        <taxon>Alcaligenaceae</taxon>
        <taxon>Pollutimonas</taxon>
    </lineage>
</organism>
<dbReference type="SUPFAM" id="SSF51905">
    <property type="entry name" value="FAD/NAD(P)-binding domain"/>
    <property type="match status" value="1"/>
</dbReference>
<dbReference type="PANTHER" id="PTHR43557">
    <property type="entry name" value="APOPTOSIS-INDUCING FACTOR 1"/>
    <property type="match status" value="1"/>
</dbReference>
<dbReference type="OrthoDB" id="9769238at2"/>
<dbReference type="InterPro" id="IPR023753">
    <property type="entry name" value="FAD/NAD-binding_dom"/>
</dbReference>
<feature type="domain" description="FAD/NAD(P)-binding" evidence="5">
    <location>
        <begin position="4"/>
        <end position="300"/>
    </location>
</feature>
<evidence type="ECO:0000256" key="4">
    <source>
        <dbReference type="ARBA" id="ARBA00023002"/>
    </source>
</evidence>
<evidence type="ECO:0000313" key="8">
    <source>
        <dbReference type="Proteomes" id="UP000283474"/>
    </source>
</evidence>
<dbReference type="Gene3D" id="3.30.390.30">
    <property type="match status" value="1"/>
</dbReference>
<dbReference type="GO" id="GO:0005737">
    <property type="term" value="C:cytoplasm"/>
    <property type="evidence" value="ECO:0007669"/>
    <property type="project" value="TreeGrafter"/>
</dbReference>
<dbReference type="InterPro" id="IPR016156">
    <property type="entry name" value="FAD/NAD-linked_Rdtase_dimer_sf"/>
</dbReference>
<dbReference type="PRINTS" id="PR00368">
    <property type="entry name" value="FADPNR"/>
</dbReference>
<dbReference type="Gene3D" id="3.50.50.60">
    <property type="entry name" value="FAD/NAD(P)-binding domain"/>
    <property type="match status" value="2"/>
</dbReference>
<accession>A0A410G803</accession>
<name>A0A410G803_9BURK</name>
<evidence type="ECO:0000259" key="6">
    <source>
        <dbReference type="Pfam" id="PF14759"/>
    </source>
</evidence>
<dbReference type="InterPro" id="IPR028202">
    <property type="entry name" value="Reductase_C"/>
</dbReference>
<keyword evidence="3" id="KW-0274">FAD</keyword>